<keyword evidence="3" id="KW-1185">Reference proteome</keyword>
<accession>A0A1G5C955</accession>
<dbReference type="Pfam" id="PF04247">
    <property type="entry name" value="SirB"/>
    <property type="match status" value="1"/>
</dbReference>
<dbReference type="InterPro" id="IPR007360">
    <property type="entry name" value="SirB"/>
</dbReference>
<protein>
    <submittedName>
        <fullName evidence="2">Uncharacterized membrane protein SirB2</fullName>
    </submittedName>
</protein>
<name>A0A1G5C955_9PAST</name>
<dbReference type="EMBL" id="FMUQ01000007">
    <property type="protein sequence ID" value="SCX98804.1"/>
    <property type="molecule type" value="Genomic_DNA"/>
</dbReference>
<evidence type="ECO:0000313" key="3">
    <source>
        <dbReference type="Proteomes" id="UP000199588"/>
    </source>
</evidence>
<feature type="transmembrane region" description="Helical" evidence="1">
    <location>
        <begin position="96"/>
        <end position="114"/>
    </location>
</feature>
<reference evidence="2 3" key="1">
    <citation type="submission" date="2016-10" db="EMBL/GenBank/DDBJ databases">
        <authorList>
            <person name="Varghese N."/>
            <person name="Submissions S."/>
        </authorList>
    </citation>
    <scope>NUCLEOTIDE SEQUENCE [LARGE SCALE GENOMIC DNA]</scope>
    <source>
        <strain evidence="2 3">DSM 22022</strain>
    </source>
</reference>
<dbReference type="Proteomes" id="UP000199588">
    <property type="component" value="Unassembled WGS sequence"/>
</dbReference>
<feature type="transmembrane region" description="Helical" evidence="1">
    <location>
        <begin position="38"/>
        <end position="61"/>
    </location>
</feature>
<proteinExistence type="predicted"/>
<comment type="caution">
    <text evidence="2">The sequence shown here is derived from an EMBL/GenBank/DDBJ whole genome shotgun (WGS) entry which is preliminary data.</text>
</comment>
<feature type="transmembrane region" description="Helical" evidence="1">
    <location>
        <begin position="6"/>
        <end position="26"/>
    </location>
</feature>
<keyword evidence="1" id="KW-1133">Transmembrane helix</keyword>
<keyword evidence="1" id="KW-0812">Transmembrane</keyword>
<dbReference type="PIRSF" id="PIRSF005610">
    <property type="entry name" value="SirB"/>
    <property type="match status" value="1"/>
</dbReference>
<dbReference type="PANTHER" id="PTHR39594:SF1">
    <property type="entry name" value="PROTEIN YCHQ"/>
    <property type="match status" value="1"/>
</dbReference>
<evidence type="ECO:0000313" key="2">
    <source>
        <dbReference type="EMBL" id="SCX98804.1"/>
    </source>
</evidence>
<gene>
    <name evidence="2" type="ORF">SAMN02910354_01074</name>
</gene>
<keyword evidence="1" id="KW-0472">Membrane</keyword>
<sequence>MLTTLLQTHITFAFLSLMLLIVRVYMQLQGKDWRTVKLLKITPHLADTLLVLSGVALVFVFGYGLQMWLIGKVLLLVLYAFFSAKFFQKNAVKSNILFLILALSAFLAAMYLGYFH</sequence>
<dbReference type="RefSeq" id="WP_090654933.1">
    <property type="nucleotide sequence ID" value="NZ_CP015031.1"/>
</dbReference>
<dbReference type="PANTHER" id="PTHR39594">
    <property type="entry name" value="PROTEIN YCHQ"/>
    <property type="match status" value="1"/>
</dbReference>
<organism evidence="2 3">
    <name type="scientific">Basfia succiniciproducens</name>
    <dbReference type="NCBI Taxonomy" id="653940"/>
    <lineage>
        <taxon>Bacteria</taxon>
        <taxon>Pseudomonadati</taxon>
        <taxon>Pseudomonadota</taxon>
        <taxon>Gammaproteobacteria</taxon>
        <taxon>Pasteurellales</taxon>
        <taxon>Pasteurellaceae</taxon>
        <taxon>Basfia</taxon>
    </lineage>
</organism>
<evidence type="ECO:0000256" key="1">
    <source>
        <dbReference type="SAM" id="Phobius"/>
    </source>
</evidence>